<dbReference type="AlphaFoldDB" id="A0ABD6EIQ0"/>
<feature type="region of interest" description="Disordered" evidence="2">
    <location>
        <begin position="551"/>
        <end position="590"/>
    </location>
</feature>
<evidence type="ECO:0000256" key="1">
    <source>
        <dbReference type="SAM" id="Coils"/>
    </source>
</evidence>
<gene>
    <name evidence="3" type="ORF">AB6A40_006559</name>
</gene>
<protein>
    <submittedName>
        <fullName evidence="3">Uncharacterized protein</fullName>
    </submittedName>
</protein>
<dbReference type="Proteomes" id="UP001608902">
    <property type="component" value="Unassembled WGS sequence"/>
</dbReference>
<keyword evidence="1" id="KW-0175">Coiled coil</keyword>
<feature type="coiled-coil region" evidence="1">
    <location>
        <begin position="266"/>
        <end position="335"/>
    </location>
</feature>
<feature type="compositionally biased region" description="Basic residues" evidence="2">
    <location>
        <begin position="563"/>
        <end position="574"/>
    </location>
</feature>
<accession>A0ABD6EIQ0</accession>
<organism evidence="3 4">
    <name type="scientific">Gnathostoma spinigerum</name>
    <dbReference type="NCBI Taxonomy" id="75299"/>
    <lineage>
        <taxon>Eukaryota</taxon>
        <taxon>Metazoa</taxon>
        <taxon>Ecdysozoa</taxon>
        <taxon>Nematoda</taxon>
        <taxon>Chromadorea</taxon>
        <taxon>Rhabditida</taxon>
        <taxon>Spirurina</taxon>
        <taxon>Gnathostomatomorpha</taxon>
        <taxon>Gnathostomatoidea</taxon>
        <taxon>Gnathostomatidae</taxon>
        <taxon>Gnathostoma</taxon>
    </lineage>
</organism>
<proteinExistence type="predicted"/>
<evidence type="ECO:0000256" key="2">
    <source>
        <dbReference type="SAM" id="MobiDB-lite"/>
    </source>
</evidence>
<dbReference type="EMBL" id="JBGFUD010004720">
    <property type="protein sequence ID" value="MFH4979850.1"/>
    <property type="molecule type" value="Genomic_DNA"/>
</dbReference>
<evidence type="ECO:0000313" key="3">
    <source>
        <dbReference type="EMBL" id="MFH4979850.1"/>
    </source>
</evidence>
<sequence>MDNGRWRNYLQQSRQKISQLESEVEKWKKLDHIREIDLCKCRTLLDLRQQSLKLMVSHQKCSTEVMEFLEEKSNSLKNYIDTKYALCNSTGGELSVDARVLHDRVLKAEEEAKVLRQKLTEVEEARDDLEKKDAILHEKLNEISAIQERRDKLLSEKLTPPSRRQRRKERRETRFNVDTSNHATPQSRFAQAFFMPVSISRGDKGGNYQEMNEAELMEELVRTSKQLSFMEHQYLESEMTVSSLKQVIVDRDETINRYEKGESKNVIALSEKLVILEQENKAQQSQIKESTAKMEKLQKKLSSMKEELELKHNQLAELEKANGTLVDELHTARAEKAQADRALMNEFDKTDRLTAQLEGLRVRVAFQKEREDGKSIEKKGGVARELGDESELLEKEEATRQAIIKCSIVEEANNNLRQKLSDQANQLQHTEALVKELSEAQRSHETIVAIKNQEIERLEVELTNVRSKAKNELNLINAKLCESLQDNENLTLKYSVLSEAVLSLTNHRQARRRSSLVSEVQELSRYTEYVKKIEEENKKLILQCKEMSSDLRRTKHENEQHRLKQRATRVRSKKSKGERAKCGTENKGSE</sequence>
<feature type="compositionally biased region" description="Basic and acidic residues" evidence="2">
    <location>
        <begin position="575"/>
        <end position="590"/>
    </location>
</feature>
<feature type="coiled-coil region" evidence="1">
    <location>
        <begin position="98"/>
        <end position="156"/>
    </location>
</feature>
<keyword evidence="4" id="KW-1185">Reference proteome</keyword>
<evidence type="ECO:0000313" key="4">
    <source>
        <dbReference type="Proteomes" id="UP001608902"/>
    </source>
</evidence>
<feature type="coiled-coil region" evidence="1">
    <location>
        <begin position="523"/>
        <end position="550"/>
    </location>
</feature>
<feature type="compositionally biased region" description="Basic and acidic residues" evidence="2">
    <location>
        <begin position="551"/>
        <end position="562"/>
    </location>
</feature>
<reference evidence="3 4" key="1">
    <citation type="submission" date="2024-08" db="EMBL/GenBank/DDBJ databases">
        <title>Gnathostoma spinigerum genome.</title>
        <authorList>
            <person name="Gonzalez-Bertolin B."/>
            <person name="Monzon S."/>
            <person name="Zaballos A."/>
            <person name="Jimenez P."/>
            <person name="Dekumyoy P."/>
            <person name="Varona S."/>
            <person name="Cuesta I."/>
            <person name="Sumanam S."/>
            <person name="Adisakwattana P."/>
            <person name="Gasser R.B."/>
            <person name="Hernandez-Gonzalez A."/>
            <person name="Young N.D."/>
            <person name="Perteguer M.J."/>
        </authorList>
    </citation>
    <scope>NUCLEOTIDE SEQUENCE [LARGE SCALE GENOMIC DNA]</scope>
    <source>
        <strain evidence="3">AL3</strain>
        <tissue evidence="3">Liver</tissue>
    </source>
</reference>
<name>A0ABD6EIQ0_9BILA</name>
<feature type="coiled-coil region" evidence="1">
    <location>
        <begin position="406"/>
        <end position="475"/>
    </location>
</feature>
<comment type="caution">
    <text evidence="3">The sequence shown here is derived from an EMBL/GenBank/DDBJ whole genome shotgun (WGS) entry which is preliminary data.</text>
</comment>